<dbReference type="Proteomes" id="UP000295783">
    <property type="component" value="Unassembled WGS sequence"/>
</dbReference>
<dbReference type="InterPro" id="IPR043128">
    <property type="entry name" value="Rev_trsase/Diguanyl_cyclase"/>
</dbReference>
<accession>A0A4V3DEV4</accession>
<comment type="catalytic activity">
    <reaction evidence="2">
        <text>2 GTP = 3',3'-c-di-GMP + 2 diphosphate</text>
        <dbReference type="Rhea" id="RHEA:24898"/>
        <dbReference type="ChEBI" id="CHEBI:33019"/>
        <dbReference type="ChEBI" id="CHEBI:37565"/>
        <dbReference type="ChEBI" id="CHEBI:58805"/>
        <dbReference type="EC" id="2.7.7.65"/>
    </reaction>
</comment>
<reference evidence="6 7" key="1">
    <citation type="submission" date="2019-03" db="EMBL/GenBank/DDBJ databases">
        <title>Genomic Encyclopedia of Type Strains, Phase III (KMG-III): the genomes of soil and plant-associated and newly described type strains.</title>
        <authorList>
            <person name="Whitman W."/>
        </authorList>
    </citation>
    <scope>NUCLEOTIDE SEQUENCE [LARGE SCALE GENOMIC DNA]</scope>
    <source>
        <strain evidence="6 7">CGMCC 1.7660</strain>
    </source>
</reference>
<evidence type="ECO:0000256" key="3">
    <source>
        <dbReference type="SAM" id="Coils"/>
    </source>
</evidence>
<dbReference type="NCBIfam" id="TIGR00254">
    <property type="entry name" value="GGDEF"/>
    <property type="match status" value="1"/>
</dbReference>
<evidence type="ECO:0000256" key="1">
    <source>
        <dbReference type="ARBA" id="ARBA00012528"/>
    </source>
</evidence>
<dbReference type="GO" id="GO:0052621">
    <property type="term" value="F:diguanylate cyclase activity"/>
    <property type="evidence" value="ECO:0007669"/>
    <property type="project" value="UniProtKB-EC"/>
</dbReference>
<protein>
    <recommendedName>
        <fullName evidence="1">diguanylate cyclase</fullName>
        <ecNumber evidence="1">2.7.7.65</ecNumber>
    </recommendedName>
</protein>
<dbReference type="AlphaFoldDB" id="A0A4V3DEV4"/>
<evidence type="ECO:0000313" key="7">
    <source>
        <dbReference type="Proteomes" id="UP000295783"/>
    </source>
</evidence>
<feature type="compositionally biased region" description="Acidic residues" evidence="4">
    <location>
        <begin position="262"/>
        <end position="273"/>
    </location>
</feature>
<dbReference type="PANTHER" id="PTHR45138">
    <property type="entry name" value="REGULATORY COMPONENTS OF SENSORY TRANSDUCTION SYSTEM"/>
    <property type="match status" value="1"/>
</dbReference>
<dbReference type="RefSeq" id="WP_166645048.1">
    <property type="nucleotide sequence ID" value="NZ_SNYW01000007.1"/>
</dbReference>
<dbReference type="InterPro" id="IPR029787">
    <property type="entry name" value="Nucleotide_cyclase"/>
</dbReference>
<feature type="coiled-coil region" evidence="3">
    <location>
        <begin position="70"/>
        <end position="97"/>
    </location>
</feature>
<dbReference type="PROSITE" id="PS50887">
    <property type="entry name" value="GGDEF"/>
    <property type="match status" value="1"/>
</dbReference>
<evidence type="ECO:0000256" key="2">
    <source>
        <dbReference type="ARBA" id="ARBA00034247"/>
    </source>
</evidence>
<gene>
    <name evidence="6" type="ORF">A8950_1526</name>
</gene>
<feature type="region of interest" description="Disordered" evidence="4">
    <location>
        <begin position="1"/>
        <end position="22"/>
    </location>
</feature>
<dbReference type="EMBL" id="SNYW01000007">
    <property type="protein sequence ID" value="TDQ83240.1"/>
    <property type="molecule type" value="Genomic_DNA"/>
</dbReference>
<dbReference type="SMART" id="SM00267">
    <property type="entry name" value="GGDEF"/>
    <property type="match status" value="1"/>
</dbReference>
<feature type="domain" description="GGDEF" evidence="5">
    <location>
        <begin position="128"/>
        <end position="263"/>
    </location>
</feature>
<name>A0A4V3DEV4_9PROT</name>
<dbReference type="Pfam" id="PF00990">
    <property type="entry name" value="GGDEF"/>
    <property type="match status" value="1"/>
</dbReference>
<comment type="caution">
    <text evidence="6">The sequence shown here is derived from an EMBL/GenBank/DDBJ whole genome shotgun (WGS) entry which is preliminary data.</text>
</comment>
<organism evidence="6 7">
    <name type="scientific">Dongia mobilis</name>
    <dbReference type="NCBI Taxonomy" id="578943"/>
    <lineage>
        <taxon>Bacteria</taxon>
        <taxon>Pseudomonadati</taxon>
        <taxon>Pseudomonadota</taxon>
        <taxon>Alphaproteobacteria</taxon>
        <taxon>Rhodospirillales</taxon>
        <taxon>Dongiaceae</taxon>
        <taxon>Dongia</taxon>
    </lineage>
</organism>
<dbReference type="PANTHER" id="PTHR45138:SF9">
    <property type="entry name" value="DIGUANYLATE CYCLASE DGCM-RELATED"/>
    <property type="match status" value="1"/>
</dbReference>
<dbReference type="EC" id="2.7.7.65" evidence="1"/>
<proteinExistence type="predicted"/>
<evidence type="ECO:0000256" key="4">
    <source>
        <dbReference type="SAM" id="MobiDB-lite"/>
    </source>
</evidence>
<sequence>MKIRDRAGGVSGVTPAGGARPVAKVARATKADATTGVAATGEVGHAAPVDQASFLGLTETELSPNVKAALSALLDEVRSLREELDRTRKRIQYLERVADEDAMLPIANRRAFVRELTRIISFSERYGSPGSVLYFDLNGMKQINDRHGHAAGDAALRHFAQLLVDNVRDSDVVGRLGGDEFGVILAQADVAQAQEKAAQLITQIARSPFIWEGNEITLSCAVGMHEFHGQQSADDALSQADASMYQAKRKHYEGRNGADSETAIDEEDDAAAG</sequence>
<feature type="region of interest" description="Disordered" evidence="4">
    <location>
        <begin position="248"/>
        <end position="273"/>
    </location>
</feature>
<keyword evidence="7" id="KW-1185">Reference proteome</keyword>
<dbReference type="SUPFAM" id="SSF55073">
    <property type="entry name" value="Nucleotide cyclase"/>
    <property type="match status" value="1"/>
</dbReference>
<evidence type="ECO:0000313" key="6">
    <source>
        <dbReference type="EMBL" id="TDQ83240.1"/>
    </source>
</evidence>
<dbReference type="InterPro" id="IPR050469">
    <property type="entry name" value="Diguanylate_Cyclase"/>
</dbReference>
<keyword evidence="3" id="KW-0175">Coiled coil</keyword>
<evidence type="ECO:0000259" key="5">
    <source>
        <dbReference type="PROSITE" id="PS50887"/>
    </source>
</evidence>
<dbReference type="CDD" id="cd01949">
    <property type="entry name" value="GGDEF"/>
    <property type="match status" value="1"/>
</dbReference>
<dbReference type="Gene3D" id="3.30.70.270">
    <property type="match status" value="1"/>
</dbReference>
<dbReference type="InterPro" id="IPR000160">
    <property type="entry name" value="GGDEF_dom"/>
</dbReference>